<dbReference type="EMBL" id="AUZX01009319">
    <property type="protein sequence ID" value="EQD52229.1"/>
    <property type="molecule type" value="Genomic_DNA"/>
</dbReference>
<dbReference type="SUPFAM" id="SSF53098">
    <property type="entry name" value="Ribonuclease H-like"/>
    <property type="match status" value="1"/>
</dbReference>
<name>T1BGI2_9ZZZZ</name>
<feature type="domain" description="Integrase catalytic" evidence="1">
    <location>
        <begin position="11"/>
        <end position="62"/>
    </location>
</feature>
<protein>
    <submittedName>
        <fullName evidence="2">Integrase, catalytic core domain protein</fullName>
    </submittedName>
</protein>
<organism evidence="2">
    <name type="scientific">mine drainage metagenome</name>
    <dbReference type="NCBI Taxonomy" id="410659"/>
    <lineage>
        <taxon>unclassified sequences</taxon>
        <taxon>metagenomes</taxon>
        <taxon>ecological metagenomes</taxon>
    </lineage>
</organism>
<accession>T1BGI2</accession>
<evidence type="ECO:0000313" key="2">
    <source>
        <dbReference type="EMBL" id="EQD52229.1"/>
    </source>
</evidence>
<evidence type="ECO:0000259" key="1">
    <source>
        <dbReference type="Pfam" id="PF13683"/>
    </source>
</evidence>
<proteinExistence type="predicted"/>
<dbReference type="InterPro" id="IPR001584">
    <property type="entry name" value="Integrase_cat-core"/>
</dbReference>
<reference evidence="2" key="1">
    <citation type="submission" date="2013-08" db="EMBL/GenBank/DDBJ databases">
        <authorList>
            <person name="Mendez C."/>
            <person name="Richter M."/>
            <person name="Ferrer M."/>
            <person name="Sanchez J."/>
        </authorList>
    </citation>
    <scope>NUCLEOTIDE SEQUENCE</scope>
</reference>
<comment type="caution">
    <text evidence="2">The sequence shown here is derived from an EMBL/GenBank/DDBJ whole genome shotgun (WGS) entry which is preliminary data.</text>
</comment>
<dbReference type="Pfam" id="PF13683">
    <property type="entry name" value="rve_3"/>
    <property type="match status" value="1"/>
</dbReference>
<dbReference type="AlphaFoldDB" id="T1BGI2"/>
<gene>
    <name evidence="2" type="ORF">B1A_12792</name>
</gene>
<feature type="non-terminal residue" evidence="2">
    <location>
        <position position="1"/>
    </location>
</feature>
<sequence length="72" mass="9039">DHTPKQLLEEDAHIESYFRRFKDDYIYSRKFRNFQEFSDYIDWAVKEYNTVRPHSSLEYLTPDEFEKRIIRD</sequence>
<dbReference type="GO" id="GO:0015074">
    <property type="term" value="P:DNA integration"/>
    <property type="evidence" value="ECO:0007669"/>
    <property type="project" value="InterPro"/>
</dbReference>
<dbReference type="InterPro" id="IPR012337">
    <property type="entry name" value="RNaseH-like_sf"/>
</dbReference>
<reference evidence="2" key="2">
    <citation type="journal article" date="2014" name="ISME J.">
        <title>Microbial stratification in low pH oxic and suboxic macroscopic growths along an acid mine drainage.</title>
        <authorList>
            <person name="Mendez-Garcia C."/>
            <person name="Mesa V."/>
            <person name="Sprenger R.R."/>
            <person name="Richter M."/>
            <person name="Diez M.S."/>
            <person name="Solano J."/>
            <person name="Bargiela R."/>
            <person name="Golyshina O.V."/>
            <person name="Manteca A."/>
            <person name="Ramos J.L."/>
            <person name="Gallego J.R."/>
            <person name="Llorente I."/>
            <person name="Martins Dos Santos V.A."/>
            <person name="Jensen O.N."/>
            <person name="Pelaez A.I."/>
            <person name="Sanchez J."/>
            <person name="Ferrer M."/>
        </authorList>
    </citation>
    <scope>NUCLEOTIDE SEQUENCE</scope>
</reference>
<feature type="non-terminal residue" evidence="2">
    <location>
        <position position="72"/>
    </location>
</feature>